<protein>
    <submittedName>
        <fullName evidence="1">Uncharacterized protein</fullName>
    </submittedName>
</protein>
<dbReference type="AlphaFoldDB" id="A0A1A0DCP7"/>
<dbReference type="Proteomes" id="UP000093796">
    <property type="component" value="Unassembled WGS sequence"/>
</dbReference>
<comment type="caution">
    <text evidence="1">The sequence shown here is derived from an EMBL/GenBank/DDBJ whole genome shotgun (WGS) entry which is preliminary data.</text>
</comment>
<dbReference type="EMBL" id="LYUD01000099">
    <property type="protein sequence ID" value="OAZ73043.1"/>
    <property type="molecule type" value="Genomic_DNA"/>
</dbReference>
<reference evidence="1 2" key="1">
    <citation type="submission" date="2016-05" db="EMBL/GenBank/DDBJ databases">
        <title>Genome sequencing of Acetobacter pasteurianus strain SRCM100623.</title>
        <authorList>
            <person name="Song Y.R."/>
        </authorList>
    </citation>
    <scope>NUCLEOTIDE SEQUENCE [LARGE SCALE GENOMIC DNA]</scope>
    <source>
        <strain evidence="1 2">SRCM100623</strain>
    </source>
</reference>
<evidence type="ECO:0000313" key="2">
    <source>
        <dbReference type="Proteomes" id="UP000093796"/>
    </source>
</evidence>
<proteinExistence type="predicted"/>
<organism evidence="1 2">
    <name type="scientific">Acetobacter pasteurianus</name>
    <name type="common">Acetobacter turbidans</name>
    <dbReference type="NCBI Taxonomy" id="438"/>
    <lineage>
        <taxon>Bacteria</taxon>
        <taxon>Pseudomonadati</taxon>
        <taxon>Pseudomonadota</taxon>
        <taxon>Alphaproteobacteria</taxon>
        <taxon>Acetobacterales</taxon>
        <taxon>Acetobacteraceae</taxon>
        <taxon>Acetobacter</taxon>
    </lineage>
</organism>
<accession>A0A1A0DCP7</accession>
<name>A0A1A0DCP7_ACEPA</name>
<gene>
    <name evidence="1" type="ORF">SRCM100623_01588</name>
</gene>
<sequence>MGYGHHAACKRRYGNGLRGNALKLGLCVCLRRREGAKSFQMWQTDYTNTHMAEGPEESLFRFALACDGKTC</sequence>
<evidence type="ECO:0000313" key="1">
    <source>
        <dbReference type="EMBL" id="OAZ73043.1"/>
    </source>
</evidence>